<evidence type="ECO:0000259" key="1">
    <source>
        <dbReference type="Pfam" id="PF00149"/>
    </source>
</evidence>
<name>I0I6B0_CALAS</name>
<dbReference type="Gene3D" id="3.60.21.10">
    <property type="match status" value="1"/>
</dbReference>
<dbReference type="Pfam" id="PF00149">
    <property type="entry name" value="Metallophos"/>
    <property type="match status" value="1"/>
</dbReference>
<dbReference type="Proteomes" id="UP000007880">
    <property type="component" value="Chromosome"/>
</dbReference>
<dbReference type="GO" id="GO:0016791">
    <property type="term" value="F:phosphatase activity"/>
    <property type="evidence" value="ECO:0007669"/>
    <property type="project" value="TreeGrafter"/>
</dbReference>
<feature type="domain" description="Calcineurin-like phosphoesterase" evidence="1">
    <location>
        <begin position="1"/>
        <end position="83"/>
    </location>
</feature>
<dbReference type="PANTHER" id="PTHR42850">
    <property type="entry name" value="METALLOPHOSPHOESTERASE"/>
    <property type="match status" value="1"/>
</dbReference>
<accession>I0I6B0</accession>
<dbReference type="RefSeq" id="WP_014434027.1">
    <property type="nucleotide sequence ID" value="NC_017079.1"/>
</dbReference>
<dbReference type="EMBL" id="AP012337">
    <property type="protein sequence ID" value="BAM00798.1"/>
    <property type="molecule type" value="Genomic_DNA"/>
</dbReference>
<evidence type="ECO:0000313" key="3">
    <source>
        <dbReference type="Proteomes" id="UP000007880"/>
    </source>
</evidence>
<dbReference type="SUPFAM" id="SSF56300">
    <property type="entry name" value="Metallo-dependent phosphatases"/>
    <property type="match status" value="1"/>
</dbReference>
<protein>
    <recommendedName>
        <fullName evidence="1">Calcineurin-like phosphoesterase domain-containing protein</fullName>
    </recommendedName>
</protein>
<dbReference type="KEGG" id="cap:CLDAP_27580"/>
<dbReference type="GO" id="GO:0005737">
    <property type="term" value="C:cytoplasm"/>
    <property type="evidence" value="ECO:0007669"/>
    <property type="project" value="TreeGrafter"/>
</dbReference>
<keyword evidence="3" id="KW-1185">Reference proteome</keyword>
<reference evidence="2 3" key="1">
    <citation type="submission" date="2012-02" db="EMBL/GenBank/DDBJ databases">
        <title>Complete genome sequence of Caldilinea aerophila DSM 14535 (= NBRC 102666).</title>
        <authorList>
            <person name="Oguchi A."/>
            <person name="Hosoyama A."/>
            <person name="Sekine M."/>
            <person name="Fukai R."/>
            <person name="Kato Y."/>
            <person name="Nakamura S."/>
            <person name="Hanada S."/>
            <person name="Yamazaki S."/>
            <person name="Fujita N."/>
        </authorList>
    </citation>
    <scope>NUCLEOTIDE SEQUENCE [LARGE SCALE GENOMIC DNA]</scope>
    <source>
        <strain evidence="3">DSM 14535 / JCM 11387 / NBRC 104270 / STL-6-O1</strain>
    </source>
</reference>
<proteinExistence type="predicted"/>
<dbReference type="STRING" id="926550.CLDAP_27580"/>
<dbReference type="InterPro" id="IPR029052">
    <property type="entry name" value="Metallo-depent_PP-like"/>
</dbReference>
<dbReference type="AlphaFoldDB" id="I0I6B0"/>
<dbReference type="HOGENOM" id="CLU_074761_0_0_0"/>
<sequence>MKLAILADIHGNLPALEAVISALERIQPDYVIVNGDLINGTPFSVEVVDCIRSLDWVVLRGNHEFYLLDLGTPRAVPGSDDPRRWGQLHWLAARMRPDQVAYLAMLPDERTLYLPNTQPIRITHGLPGRNRVGLHPAQSDEEIAAVLAEVREQTFVTAHTHIQFDRRVVWQPTLNGELSAHPHGDMQRPAVAARAWHVINPGSVGLPLNQRPTAQFAVLEPAADAPEGWRVQHFDVTYDRRPVLDAFKTSGMLAEGGVISTLFYWEVVTAAPEIIYFYRWAYERGLDPDRDGLETTFERYATESGRNVFVRLRDPLYNGHAG</sequence>
<dbReference type="eggNOG" id="COG0639">
    <property type="taxonomic scope" value="Bacteria"/>
</dbReference>
<gene>
    <name evidence="2" type="ordered locus">CLDAP_27580</name>
</gene>
<dbReference type="PANTHER" id="PTHR42850:SF2">
    <property type="entry name" value="BLL5683 PROTEIN"/>
    <property type="match status" value="1"/>
</dbReference>
<dbReference type="InterPro" id="IPR050126">
    <property type="entry name" value="Ap4A_hydrolase"/>
</dbReference>
<dbReference type="OrthoDB" id="9813918at2"/>
<evidence type="ECO:0000313" key="2">
    <source>
        <dbReference type="EMBL" id="BAM00798.1"/>
    </source>
</evidence>
<organism evidence="2 3">
    <name type="scientific">Caldilinea aerophila (strain DSM 14535 / JCM 11387 / NBRC 104270 / STL-6-O1)</name>
    <dbReference type="NCBI Taxonomy" id="926550"/>
    <lineage>
        <taxon>Bacteria</taxon>
        <taxon>Bacillati</taxon>
        <taxon>Chloroflexota</taxon>
        <taxon>Caldilineae</taxon>
        <taxon>Caldilineales</taxon>
        <taxon>Caldilineaceae</taxon>
        <taxon>Caldilinea</taxon>
    </lineage>
</organism>
<dbReference type="InterPro" id="IPR004843">
    <property type="entry name" value="Calcineurin-like_PHP"/>
</dbReference>